<dbReference type="SUPFAM" id="SSF48179">
    <property type="entry name" value="6-phosphogluconate dehydrogenase C-terminal domain-like"/>
    <property type="match status" value="1"/>
</dbReference>
<dbReference type="NCBIfam" id="TIGR03026">
    <property type="entry name" value="NDP-sugDHase"/>
    <property type="match status" value="1"/>
</dbReference>
<evidence type="ECO:0000256" key="9">
    <source>
        <dbReference type="PIRSR" id="PIRSR500134-1"/>
    </source>
</evidence>
<proteinExistence type="inferred from homology"/>
<dbReference type="EC" id="1.1.1.22" evidence="3 8"/>
<evidence type="ECO:0000256" key="1">
    <source>
        <dbReference type="ARBA" id="ARBA00004701"/>
    </source>
</evidence>
<dbReference type="GO" id="GO:0000271">
    <property type="term" value="P:polysaccharide biosynthetic process"/>
    <property type="evidence" value="ECO:0007669"/>
    <property type="project" value="InterPro"/>
</dbReference>
<dbReference type="InterPro" id="IPR036220">
    <property type="entry name" value="UDP-Glc/GDP-Man_DH_C_sf"/>
</dbReference>
<dbReference type="KEGG" id="wbr:ugd"/>
<dbReference type="InterPro" id="IPR001732">
    <property type="entry name" value="UDP-Glc/GDP-Man_DH_N"/>
</dbReference>
<dbReference type="GO" id="GO:0003979">
    <property type="term" value="F:UDP-glucose 6-dehydrogenase activity"/>
    <property type="evidence" value="ECO:0007669"/>
    <property type="project" value="UniProtKB-EC"/>
</dbReference>
<feature type="binding site" evidence="11">
    <location>
        <position position="279"/>
    </location>
    <ligand>
        <name>NAD(+)</name>
        <dbReference type="ChEBI" id="CHEBI:57540"/>
    </ligand>
</feature>
<feature type="binding site" evidence="10">
    <location>
        <position position="220"/>
    </location>
    <ligand>
        <name>substrate</name>
    </ligand>
</feature>
<dbReference type="PANTHER" id="PTHR43750">
    <property type="entry name" value="UDP-GLUCOSE 6-DEHYDROGENASE TUAD"/>
    <property type="match status" value="1"/>
</dbReference>
<dbReference type="AlphaFoldDB" id="Q8D2I6"/>
<dbReference type="InterPro" id="IPR017476">
    <property type="entry name" value="UDP-Glc/GDP-Man"/>
</dbReference>
<comment type="similarity">
    <text evidence="2 8">Belongs to the UDP-glucose/GDP-mannose dehydrogenase family.</text>
</comment>
<dbReference type="SUPFAM" id="SSF51735">
    <property type="entry name" value="NAD(P)-binding Rossmann-fold domains"/>
    <property type="match status" value="1"/>
</dbReference>
<evidence type="ECO:0000256" key="3">
    <source>
        <dbReference type="ARBA" id="ARBA00012954"/>
    </source>
</evidence>
<feature type="binding site" evidence="10">
    <location>
        <begin position="265"/>
        <end position="269"/>
    </location>
    <ligand>
        <name>substrate</name>
    </ligand>
</feature>
<dbReference type="Gene3D" id="3.40.50.720">
    <property type="entry name" value="NAD(P)-binding Rossmann-like Domain"/>
    <property type="match status" value="2"/>
</dbReference>
<feature type="domain" description="UDP-glucose/GDP-mannose dehydrogenase C-terminal" evidence="12">
    <location>
        <begin position="330"/>
        <end position="434"/>
    </location>
</feature>
<evidence type="ECO:0000256" key="6">
    <source>
        <dbReference type="ARBA" id="ARBA00023027"/>
    </source>
</evidence>
<feature type="binding site" evidence="10">
    <location>
        <begin position="165"/>
        <end position="168"/>
    </location>
    <ligand>
        <name>substrate</name>
    </ligand>
</feature>
<evidence type="ECO:0000313" key="14">
    <source>
        <dbReference type="Proteomes" id="UP000000562"/>
    </source>
</evidence>
<dbReference type="PIRSF" id="PIRSF000124">
    <property type="entry name" value="UDPglc_GDPman_dh"/>
    <property type="match status" value="1"/>
</dbReference>
<evidence type="ECO:0000313" key="13">
    <source>
        <dbReference type="EMBL" id="BAC24514.1"/>
    </source>
</evidence>
<evidence type="ECO:0000256" key="11">
    <source>
        <dbReference type="PIRSR" id="PIRSR500134-3"/>
    </source>
</evidence>
<dbReference type="Pfam" id="PF00984">
    <property type="entry name" value="UDPG_MGDP_dh"/>
    <property type="match status" value="1"/>
</dbReference>
<comment type="pathway">
    <text evidence="1">Nucleotide-sugar biosynthesis; UDP-alpha-D-glucuronate biosynthesis; UDP-alpha-D-glucuronate from UDP-alpha-D-glucose: step 1/1.</text>
</comment>
<dbReference type="Proteomes" id="UP000000562">
    <property type="component" value="Chromosome"/>
</dbReference>
<dbReference type="eggNOG" id="COG1004">
    <property type="taxonomic scope" value="Bacteria"/>
</dbReference>
<dbReference type="HOGENOM" id="CLU_023810_1_2_6"/>
<gene>
    <name evidence="13" type="primary">ugd</name>
</gene>
<evidence type="ECO:0000256" key="10">
    <source>
        <dbReference type="PIRSR" id="PIRSR500134-2"/>
    </source>
</evidence>
<sequence length="458" mass="52428">MFLIKIRNIKMKVTVFGIGYVGLVQAAVLAEIGHSVLCVESNQDKLSDLKKGIVPIYEPGLKTLIKKNLKLNRLKFTNNHKDGVNHGVMQFITVGTPIEKNKIINTIEVYKVAEIIANNMRDYKIILEKSTVPVGTTEKIFSFVKKILKNKKRKLKFDVVYNPEFLKEGTAVYDCMFPNKIIIGTNNINLKSVLKRLYDPFDKKQNCIIFMDIRSAELTKYASNCMLATKISFMNEMSNLAEIFGADIENVRKSIGKDPRIGDNYIYPGCGYGGSCFPKDIRGLIYASKMLGYQPKLLEAVEEINNKQKNKIFELIKYHFGKNLNKKTFALWGLSFKPNTNDVREASSIILIESLWKYGAKIQAFDPKAMEEIHKIYGNRKDFVLMKSKESVLNHADALIICTEWKNFYFPNFKKIKSKLKQPVIFDGRNLYDPKYLKNKGFIYYGIGRGDSLSMINN</sequence>
<dbReference type="SUPFAM" id="SSF52413">
    <property type="entry name" value="UDP-glucose/GDP-mannose dehydrogenase C-terminal domain"/>
    <property type="match status" value="1"/>
</dbReference>
<dbReference type="Pfam" id="PF03720">
    <property type="entry name" value="UDPG_MGDP_dh_C"/>
    <property type="match status" value="1"/>
</dbReference>
<dbReference type="GO" id="GO:0051287">
    <property type="term" value="F:NAD binding"/>
    <property type="evidence" value="ECO:0007669"/>
    <property type="project" value="InterPro"/>
</dbReference>
<feature type="binding site" evidence="11">
    <location>
        <position position="96"/>
    </location>
    <ligand>
        <name>NAD(+)</name>
        <dbReference type="ChEBI" id="CHEBI:57540"/>
    </ligand>
</feature>
<dbReference type="InterPro" id="IPR008927">
    <property type="entry name" value="6-PGluconate_DH-like_C_sf"/>
</dbReference>
<dbReference type="GO" id="GO:0006065">
    <property type="term" value="P:UDP-glucuronate biosynthetic process"/>
    <property type="evidence" value="ECO:0007669"/>
    <property type="project" value="UniProtKB-UniPathway"/>
</dbReference>
<dbReference type="EMBL" id="BA000021">
    <property type="protein sequence ID" value="BAC24514.1"/>
    <property type="molecule type" value="Genomic_DNA"/>
</dbReference>
<dbReference type="UniPathway" id="UPA00038">
    <property type="reaction ID" value="UER00491"/>
</dbReference>
<feature type="binding site" evidence="11">
    <location>
        <position position="344"/>
    </location>
    <ligand>
        <name>NAD(+)</name>
        <dbReference type="ChEBI" id="CHEBI:57540"/>
    </ligand>
</feature>
<dbReference type="STRING" id="36870.gene:10368868"/>
<keyword evidence="14" id="KW-1185">Reference proteome</keyword>
<feature type="binding site" evidence="10">
    <location>
        <position position="273"/>
    </location>
    <ligand>
        <name>substrate</name>
    </ligand>
</feature>
<comment type="catalytic activity">
    <reaction evidence="7 8">
        <text>UDP-alpha-D-glucose + 2 NAD(+) + H2O = UDP-alpha-D-glucuronate + 2 NADH + 3 H(+)</text>
        <dbReference type="Rhea" id="RHEA:23596"/>
        <dbReference type="ChEBI" id="CHEBI:15377"/>
        <dbReference type="ChEBI" id="CHEBI:15378"/>
        <dbReference type="ChEBI" id="CHEBI:57540"/>
        <dbReference type="ChEBI" id="CHEBI:57945"/>
        <dbReference type="ChEBI" id="CHEBI:58052"/>
        <dbReference type="ChEBI" id="CHEBI:58885"/>
        <dbReference type="EC" id="1.1.1.22"/>
    </reaction>
</comment>
<feature type="binding site" evidence="10">
    <location>
        <position position="337"/>
    </location>
    <ligand>
        <name>substrate</name>
    </ligand>
</feature>
<dbReference type="InterPro" id="IPR028357">
    <property type="entry name" value="UDPglc_DH_bac"/>
</dbReference>
<dbReference type="Gene3D" id="1.20.5.100">
    <property type="entry name" value="Cytochrome c1, transmembrane anchor, C-terminal"/>
    <property type="match status" value="1"/>
</dbReference>
<accession>Q8D2I6</accession>
<keyword evidence="6 8" id="KW-0520">NAD</keyword>
<keyword evidence="5 8" id="KW-0560">Oxidoreductase</keyword>
<dbReference type="PANTHER" id="PTHR43750:SF3">
    <property type="entry name" value="UDP-GLUCOSE 6-DEHYDROGENASE TUAD"/>
    <property type="match status" value="1"/>
</dbReference>
<feature type="active site" description="Nucleophile" evidence="9">
    <location>
        <position position="276"/>
    </location>
</feature>
<feature type="binding site" evidence="11">
    <location>
        <position position="168"/>
    </location>
    <ligand>
        <name>NAD(+)</name>
        <dbReference type="ChEBI" id="CHEBI:57540"/>
    </ligand>
</feature>
<dbReference type="SMART" id="SM00984">
    <property type="entry name" value="UDPG_MGDP_dh_C"/>
    <property type="match status" value="1"/>
</dbReference>
<organism evidence="13 14">
    <name type="scientific">Wigglesworthia glossinidia brevipalpis</name>
    <dbReference type="NCBI Taxonomy" id="36870"/>
    <lineage>
        <taxon>Bacteria</taxon>
        <taxon>Pseudomonadati</taxon>
        <taxon>Pseudomonadota</taxon>
        <taxon>Gammaproteobacteria</taxon>
        <taxon>Enterobacterales</taxon>
        <taxon>Erwiniaceae</taxon>
        <taxon>Wigglesworthia</taxon>
    </lineage>
</organism>
<feature type="binding site" evidence="11">
    <location>
        <position position="45"/>
    </location>
    <ligand>
        <name>NAD(+)</name>
        <dbReference type="ChEBI" id="CHEBI:57540"/>
    </ligand>
</feature>
<evidence type="ECO:0000256" key="2">
    <source>
        <dbReference type="ARBA" id="ARBA00006601"/>
    </source>
</evidence>
<dbReference type="InterPro" id="IPR014026">
    <property type="entry name" value="UDP-Glc/GDP-Man_DH_dimer"/>
</dbReference>
<dbReference type="InterPro" id="IPR036291">
    <property type="entry name" value="NAD(P)-bd_dom_sf"/>
</dbReference>
<evidence type="ECO:0000256" key="5">
    <source>
        <dbReference type="ARBA" id="ARBA00023002"/>
    </source>
</evidence>
<dbReference type="InterPro" id="IPR014027">
    <property type="entry name" value="UDP-Glc/GDP-Man_DH_C"/>
</dbReference>
<reference evidence="13 14" key="1">
    <citation type="journal article" date="2002" name="Nat. Genet.">
        <title>Genome sequence of the endocellular obligate symbiont of tsetse flies, Wigglesworthia glossinidia.</title>
        <authorList>
            <person name="Akman L."/>
            <person name="Yamashita A."/>
            <person name="Watanabe H."/>
            <person name="Oshima K."/>
            <person name="Shiba T."/>
            <person name="Hattori M."/>
            <person name="Aksoy S."/>
        </authorList>
    </citation>
    <scope>NUCLEOTIDE SEQUENCE [LARGE SCALE GENOMIC DNA]</scope>
</reference>
<dbReference type="Pfam" id="PF03721">
    <property type="entry name" value="UDPG_MGDP_dh_N"/>
    <property type="match status" value="1"/>
</dbReference>
<evidence type="ECO:0000259" key="12">
    <source>
        <dbReference type="SMART" id="SM00984"/>
    </source>
</evidence>
<name>Q8D2I6_WIGBR</name>
<evidence type="ECO:0000256" key="8">
    <source>
        <dbReference type="PIRNR" id="PIRNR000124"/>
    </source>
</evidence>
<evidence type="ECO:0000256" key="4">
    <source>
        <dbReference type="ARBA" id="ARBA00015132"/>
    </source>
</evidence>
<dbReference type="PIRSF" id="PIRSF500134">
    <property type="entry name" value="UDPglc_DH_bac"/>
    <property type="match status" value="1"/>
</dbReference>
<protein>
    <recommendedName>
        <fullName evidence="4 8">UDP-glucose 6-dehydrogenase</fullName>
        <ecNumber evidence="3 8">1.1.1.22</ecNumber>
    </recommendedName>
</protein>
<feature type="binding site" evidence="11">
    <location>
        <position position="131"/>
    </location>
    <ligand>
        <name>NAD(+)</name>
        <dbReference type="ChEBI" id="CHEBI:57540"/>
    </ligand>
</feature>
<evidence type="ECO:0000256" key="7">
    <source>
        <dbReference type="ARBA" id="ARBA00047473"/>
    </source>
</evidence>